<name>W4GBZ4_APHAT</name>
<evidence type="ECO:0000256" key="1">
    <source>
        <dbReference type="SAM" id="MobiDB-lite"/>
    </source>
</evidence>
<dbReference type="GeneID" id="20811495"/>
<dbReference type="VEuPathDB" id="FungiDB:H257_09499"/>
<accession>W4GBZ4</accession>
<protein>
    <submittedName>
        <fullName evidence="2">Uncharacterized protein</fullName>
    </submittedName>
</protein>
<dbReference type="EMBL" id="KI913136">
    <property type="protein sequence ID" value="ETV76483.1"/>
    <property type="molecule type" value="Genomic_DNA"/>
</dbReference>
<feature type="compositionally biased region" description="Basic residues" evidence="1">
    <location>
        <begin position="170"/>
        <end position="185"/>
    </location>
</feature>
<evidence type="ECO:0000313" key="2">
    <source>
        <dbReference type="EMBL" id="ETV76483.1"/>
    </source>
</evidence>
<feature type="region of interest" description="Disordered" evidence="1">
    <location>
        <begin position="148"/>
        <end position="185"/>
    </location>
</feature>
<dbReference type="RefSeq" id="XP_009834028.1">
    <property type="nucleotide sequence ID" value="XM_009835726.1"/>
</dbReference>
<proteinExistence type="predicted"/>
<sequence length="321" mass="37162">MMTACAAVHHRRLWLCRQRRGHHHIAVFTRDKHIRLDLVKGELRRIEKDVVGDEGLSERAVGDVAVRHVLEQRVGGVHGLHGRQRHADRHLQERSRVDDHITRLQRDVIAHDCGRFDRGQRLRDARGKVVLGAREACRVGALQQHDRHDGELDVGRNRRHQRRGDDGGRVHRSIRRRRHRQGRLHRCQRIRRRPARQNAPTRLVQRLVALIVHGLIVRIARRPQATEQAWVAEAPVTVHKEASLVVAVAVTVVARVGGPIHGRDVYVRAPHVQWIHIHGEVRVSDGRDDDRPGHHRLGVRHGGDWAVRDLRRRHGWTRYRS</sequence>
<gene>
    <name evidence="2" type="ORF">H257_09499</name>
</gene>
<organism evidence="2">
    <name type="scientific">Aphanomyces astaci</name>
    <name type="common">Crayfish plague agent</name>
    <dbReference type="NCBI Taxonomy" id="112090"/>
    <lineage>
        <taxon>Eukaryota</taxon>
        <taxon>Sar</taxon>
        <taxon>Stramenopiles</taxon>
        <taxon>Oomycota</taxon>
        <taxon>Saprolegniomycetes</taxon>
        <taxon>Saprolegniales</taxon>
        <taxon>Verrucalvaceae</taxon>
        <taxon>Aphanomyces</taxon>
    </lineage>
</organism>
<dbReference type="AlphaFoldDB" id="W4GBZ4"/>
<reference evidence="2" key="1">
    <citation type="submission" date="2013-12" db="EMBL/GenBank/DDBJ databases">
        <title>The Genome Sequence of Aphanomyces astaci APO3.</title>
        <authorList>
            <consortium name="The Broad Institute Genomics Platform"/>
            <person name="Russ C."/>
            <person name="Tyler B."/>
            <person name="van West P."/>
            <person name="Dieguez-Uribeondo J."/>
            <person name="Young S.K."/>
            <person name="Zeng Q."/>
            <person name="Gargeya S."/>
            <person name="Fitzgerald M."/>
            <person name="Abouelleil A."/>
            <person name="Alvarado L."/>
            <person name="Chapman S.B."/>
            <person name="Gainer-Dewar J."/>
            <person name="Goldberg J."/>
            <person name="Griggs A."/>
            <person name="Gujja S."/>
            <person name="Hansen M."/>
            <person name="Howarth C."/>
            <person name="Imamovic A."/>
            <person name="Ireland A."/>
            <person name="Larimer J."/>
            <person name="McCowan C."/>
            <person name="Murphy C."/>
            <person name="Pearson M."/>
            <person name="Poon T.W."/>
            <person name="Priest M."/>
            <person name="Roberts A."/>
            <person name="Saif S."/>
            <person name="Shea T."/>
            <person name="Sykes S."/>
            <person name="Wortman J."/>
            <person name="Nusbaum C."/>
            <person name="Birren B."/>
        </authorList>
    </citation>
    <scope>NUCLEOTIDE SEQUENCE [LARGE SCALE GENOMIC DNA]</scope>
    <source>
        <strain evidence="2">APO3</strain>
    </source>
</reference>